<comment type="caution">
    <text evidence="1">The sequence shown here is derived from an EMBL/GenBank/DDBJ whole genome shotgun (WGS) entry which is preliminary data.</text>
</comment>
<dbReference type="GO" id="GO:0003676">
    <property type="term" value="F:nucleic acid binding"/>
    <property type="evidence" value="ECO:0007669"/>
    <property type="project" value="InterPro"/>
</dbReference>
<accession>A0AAD9RDW5</accession>
<sequence length="227" mass="25844">MRAAYQAWMEEGPTSSLSRSGCPHATSVREDKQLIRASISSCESSAATLAQQWAPAAARGVSVRTVCCRVQSVGLIARRTLQRLRLTTRHRRERLKWSHAQQDWRAEWQLIVFSNEPRFCVETGDARISIRRRRGERLAKTCVQPRHWHRQRGVMAWGAIAYEGWSCLLCVQGTLRSVRYITEVLQPVVVPLIRRLGGTTFQQDNARPHAARSVQGFLARKHIPVLP</sequence>
<evidence type="ECO:0000313" key="1">
    <source>
        <dbReference type="EMBL" id="KAK2577931.1"/>
    </source>
</evidence>
<dbReference type="Proteomes" id="UP001258017">
    <property type="component" value="Unassembled WGS sequence"/>
</dbReference>
<gene>
    <name evidence="1" type="ORF">KPH14_000956</name>
</gene>
<organism evidence="1 2">
    <name type="scientific">Odynerus spinipes</name>
    <dbReference type="NCBI Taxonomy" id="1348599"/>
    <lineage>
        <taxon>Eukaryota</taxon>
        <taxon>Metazoa</taxon>
        <taxon>Ecdysozoa</taxon>
        <taxon>Arthropoda</taxon>
        <taxon>Hexapoda</taxon>
        <taxon>Insecta</taxon>
        <taxon>Pterygota</taxon>
        <taxon>Neoptera</taxon>
        <taxon>Endopterygota</taxon>
        <taxon>Hymenoptera</taxon>
        <taxon>Apocrita</taxon>
        <taxon>Aculeata</taxon>
        <taxon>Vespoidea</taxon>
        <taxon>Vespidae</taxon>
        <taxon>Eumeninae</taxon>
        <taxon>Odynerus</taxon>
    </lineage>
</organism>
<evidence type="ECO:0000313" key="2">
    <source>
        <dbReference type="Proteomes" id="UP001258017"/>
    </source>
</evidence>
<evidence type="ECO:0008006" key="3">
    <source>
        <dbReference type="Google" id="ProtNLM"/>
    </source>
</evidence>
<dbReference type="InterPro" id="IPR036397">
    <property type="entry name" value="RNaseH_sf"/>
</dbReference>
<dbReference type="Gene3D" id="3.30.420.10">
    <property type="entry name" value="Ribonuclease H-like superfamily/Ribonuclease H"/>
    <property type="match status" value="1"/>
</dbReference>
<name>A0AAD9RDW5_9HYME</name>
<dbReference type="EMBL" id="JAIFRP010000829">
    <property type="protein sequence ID" value="KAK2577931.1"/>
    <property type="molecule type" value="Genomic_DNA"/>
</dbReference>
<protein>
    <recommendedName>
        <fullName evidence="3">Transposase Tc1-like domain-containing protein</fullName>
    </recommendedName>
</protein>
<reference evidence="1" key="2">
    <citation type="journal article" date="2023" name="Commun. Biol.">
        <title>Intrasexual cuticular hydrocarbon dimorphism in a wasp sheds light on hydrocarbon biosynthesis genes in Hymenoptera.</title>
        <authorList>
            <person name="Moris V.C."/>
            <person name="Podsiadlowski L."/>
            <person name="Martin S."/>
            <person name="Oeyen J.P."/>
            <person name="Donath A."/>
            <person name="Petersen M."/>
            <person name="Wilbrandt J."/>
            <person name="Misof B."/>
            <person name="Liedtke D."/>
            <person name="Thamm M."/>
            <person name="Scheiner R."/>
            <person name="Schmitt T."/>
            <person name="Niehuis O."/>
        </authorList>
    </citation>
    <scope>NUCLEOTIDE SEQUENCE</scope>
    <source>
        <strain evidence="1">GBR_01_08_01A</strain>
    </source>
</reference>
<proteinExistence type="predicted"/>
<dbReference type="AlphaFoldDB" id="A0AAD9RDW5"/>
<keyword evidence="2" id="KW-1185">Reference proteome</keyword>
<reference evidence="1" key="1">
    <citation type="submission" date="2021-08" db="EMBL/GenBank/DDBJ databases">
        <authorList>
            <person name="Misof B."/>
            <person name="Oliver O."/>
            <person name="Podsiadlowski L."/>
            <person name="Donath A."/>
            <person name="Peters R."/>
            <person name="Mayer C."/>
            <person name="Rust J."/>
            <person name="Gunkel S."/>
            <person name="Lesny P."/>
            <person name="Martin S."/>
            <person name="Oeyen J.P."/>
            <person name="Petersen M."/>
            <person name="Panagiotis P."/>
            <person name="Wilbrandt J."/>
            <person name="Tanja T."/>
        </authorList>
    </citation>
    <scope>NUCLEOTIDE SEQUENCE</scope>
    <source>
        <strain evidence="1">GBR_01_08_01A</strain>
        <tissue evidence="1">Thorax + abdomen</tissue>
    </source>
</reference>